<evidence type="ECO:0000256" key="3">
    <source>
        <dbReference type="ARBA" id="ARBA00022692"/>
    </source>
</evidence>
<dbReference type="InterPro" id="IPR050250">
    <property type="entry name" value="Macrolide_Exporter_MacB"/>
</dbReference>
<keyword evidence="5 7" id="KW-0472">Membrane</keyword>
<feature type="transmembrane region" description="Helical" evidence="7">
    <location>
        <begin position="336"/>
        <end position="356"/>
    </location>
</feature>
<evidence type="ECO:0000259" key="8">
    <source>
        <dbReference type="Pfam" id="PF02687"/>
    </source>
</evidence>
<evidence type="ECO:0000313" key="10">
    <source>
        <dbReference type="Proteomes" id="UP000192674"/>
    </source>
</evidence>
<dbReference type="Pfam" id="PF02687">
    <property type="entry name" value="FtsX"/>
    <property type="match status" value="2"/>
</dbReference>
<keyword evidence="10" id="KW-1185">Reference proteome</keyword>
<comment type="similarity">
    <text evidence="6">Belongs to the ABC-4 integral membrane protein family.</text>
</comment>
<dbReference type="PANTHER" id="PTHR30572">
    <property type="entry name" value="MEMBRANE COMPONENT OF TRANSPORTER-RELATED"/>
    <property type="match status" value="1"/>
</dbReference>
<name>A0A1Y5XB26_KIBAR</name>
<comment type="subcellular location">
    <subcellularLocation>
        <location evidence="1">Cell membrane</location>
        <topology evidence="1">Multi-pass membrane protein</topology>
    </subcellularLocation>
</comment>
<evidence type="ECO:0000256" key="5">
    <source>
        <dbReference type="ARBA" id="ARBA00023136"/>
    </source>
</evidence>
<dbReference type="EMBL" id="FWXV01000002">
    <property type="protein sequence ID" value="SMC84011.1"/>
    <property type="molecule type" value="Genomic_DNA"/>
</dbReference>
<dbReference type="PANTHER" id="PTHR30572:SF4">
    <property type="entry name" value="ABC TRANSPORTER PERMEASE YTRF"/>
    <property type="match status" value="1"/>
</dbReference>
<evidence type="ECO:0000256" key="6">
    <source>
        <dbReference type="ARBA" id="ARBA00038076"/>
    </source>
</evidence>
<feature type="transmembrane region" description="Helical" evidence="7">
    <location>
        <begin position="298"/>
        <end position="324"/>
    </location>
</feature>
<gene>
    <name evidence="9" type="ORF">SAMN05661093_01983</name>
</gene>
<keyword evidence="2" id="KW-1003">Cell membrane</keyword>
<keyword evidence="4 7" id="KW-1133">Transmembrane helix</keyword>
<feature type="transmembrane region" description="Helical" evidence="7">
    <location>
        <begin position="709"/>
        <end position="736"/>
    </location>
</feature>
<feature type="transmembrane region" description="Helical" evidence="7">
    <location>
        <begin position="466"/>
        <end position="487"/>
    </location>
</feature>
<feature type="transmembrane region" description="Helical" evidence="7">
    <location>
        <begin position="385"/>
        <end position="404"/>
    </location>
</feature>
<feature type="domain" description="ABC3 transporter permease C-terminal" evidence="8">
    <location>
        <begin position="666"/>
        <end position="786"/>
    </location>
</feature>
<dbReference type="GO" id="GO:0022857">
    <property type="term" value="F:transmembrane transporter activity"/>
    <property type="evidence" value="ECO:0007669"/>
    <property type="project" value="TreeGrafter"/>
</dbReference>
<evidence type="ECO:0000256" key="1">
    <source>
        <dbReference type="ARBA" id="ARBA00004651"/>
    </source>
</evidence>
<feature type="domain" description="ABC3 transporter permease C-terminal" evidence="8">
    <location>
        <begin position="253"/>
        <end position="366"/>
    </location>
</feature>
<feature type="transmembrane region" description="Helical" evidence="7">
    <location>
        <begin position="245"/>
        <end position="274"/>
    </location>
</feature>
<evidence type="ECO:0000256" key="4">
    <source>
        <dbReference type="ARBA" id="ARBA00022989"/>
    </source>
</evidence>
<dbReference type="InterPro" id="IPR003838">
    <property type="entry name" value="ABC3_permease_C"/>
</dbReference>
<protein>
    <submittedName>
        <fullName evidence="9">Putative ABC transport system permease protein</fullName>
    </submittedName>
</protein>
<dbReference type="OrthoDB" id="9780560at2"/>
<keyword evidence="3 7" id="KW-0812">Transmembrane</keyword>
<feature type="transmembrane region" description="Helical" evidence="7">
    <location>
        <begin position="20"/>
        <end position="42"/>
    </location>
</feature>
<feature type="transmembrane region" description="Helical" evidence="7">
    <location>
        <begin position="660"/>
        <end position="688"/>
    </location>
</feature>
<dbReference type="GO" id="GO:0005886">
    <property type="term" value="C:plasma membrane"/>
    <property type="evidence" value="ECO:0007669"/>
    <property type="project" value="UniProtKB-SubCell"/>
</dbReference>
<evidence type="ECO:0000256" key="2">
    <source>
        <dbReference type="ARBA" id="ARBA00022475"/>
    </source>
</evidence>
<dbReference type="RefSeq" id="WP_084425731.1">
    <property type="nucleotide sequence ID" value="NZ_FWXV01000002.1"/>
</dbReference>
<sequence>MRFLALRNAVAEVRMNPRRLVAVVVAIMISVGYLVASATVLASESATMDRSIIARTANTDVVVTLADNNSALVQPIRGVEGVASADLSYLSHGRVTGSSEWLQQQSVPDNPALRWTDLAAGAWPVGPDEIALGTVTAKQLNMRIGDEITINDANSSATLRVTGLTHEGNSLLSGLAQSSFVAPAFYTGGTSIRTSLQTEILVIGTGAADPDQLAERIRAVAGADKVETSSDFARRKMAEQTSGVYVFQLLLLVFGAIALLVGGIMIVNTFLILVTQRRRQIGLLRALGASNGQIRRGLLLEAGLIGVVGSLLGVLLGVGVSAVVAFQLGELLTVPVGQVTAMALVGVLLAVLSVVVPARRAIRISPLEALRPVADRQTERRTSRFRAVISTVLMLIGLAAVWFGTGETPFALLFSVGGLLVFAVGLLAATGTYLPFMLRACTGLLARFGPTARLAGNNTIRNPGRVAATGAALIVAVGIIVTLQVGAASMKATANGNLETRFPVDVTVTLFDGALPPDAARDIAAVPGITNVRELRSTRVQANGKDLRVLGVPGVGDTEVLADPYLRLKSAVLVGKTGSVTLPAVDNYLAPADTLVVSPNVLSTLDKDADVGTIWADAVADADITALRSQLRDVVAPITGAEVGGGLSAKASYTELLDRLLMVATMLLAVAVLIALTGVGNTLGLSVLERTRESALLRALGMQRGGLRSMLAIEAVLLSVAGTVVGILAGVFFGWVGTHAISKELNFSTVSFAMSLPQTLIVAAVAVVAGMIASVLPGRRAARATPVTALAAD</sequence>
<feature type="transmembrane region" description="Helical" evidence="7">
    <location>
        <begin position="410"/>
        <end position="429"/>
    </location>
</feature>
<dbReference type="Proteomes" id="UP000192674">
    <property type="component" value="Unassembled WGS sequence"/>
</dbReference>
<feature type="transmembrane region" description="Helical" evidence="7">
    <location>
        <begin position="756"/>
        <end position="776"/>
    </location>
</feature>
<evidence type="ECO:0000313" key="9">
    <source>
        <dbReference type="EMBL" id="SMC84011.1"/>
    </source>
</evidence>
<organism evidence="9 10">
    <name type="scientific">Kibdelosporangium aridum</name>
    <dbReference type="NCBI Taxonomy" id="2030"/>
    <lineage>
        <taxon>Bacteria</taxon>
        <taxon>Bacillati</taxon>
        <taxon>Actinomycetota</taxon>
        <taxon>Actinomycetes</taxon>
        <taxon>Pseudonocardiales</taxon>
        <taxon>Pseudonocardiaceae</taxon>
        <taxon>Kibdelosporangium</taxon>
    </lineage>
</organism>
<dbReference type="AlphaFoldDB" id="A0A1Y5XB26"/>
<proteinExistence type="inferred from homology"/>
<accession>A0A1Y5XB26</accession>
<evidence type="ECO:0000256" key="7">
    <source>
        <dbReference type="SAM" id="Phobius"/>
    </source>
</evidence>
<reference evidence="9 10" key="1">
    <citation type="submission" date="2017-04" db="EMBL/GenBank/DDBJ databases">
        <authorList>
            <person name="Afonso C.L."/>
            <person name="Miller P.J."/>
            <person name="Scott M.A."/>
            <person name="Spackman E."/>
            <person name="Goraichik I."/>
            <person name="Dimitrov K.M."/>
            <person name="Suarez D.L."/>
            <person name="Swayne D.E."/>
        </authorList>
    </citation>
    <scope>NUCLEOTIDE SEQUENCE [LARGE SCALE GENOMIC DNA]</scope>
    <source>
        <strain evidence="9 10">DSM 43828</strain>
    </source>
</reference>